<evidence type="ECO:0000313" key="2">
    <source>
        <dbReference type="Proteomes" id="UP001139347"/>
    </source>
</evidence>
<evidence type="ECO:0008006" key="3">
    <source>
        <dbReference type="Google" id="ProtNLM"/>
    </source>
</evidence>
<dbReference type="Gene3D" id="2.60.40.1180">
    <property type="entry name" value="Golgi alpha-mannosidase II"/>
    <property type="match status" value="1"/>
</dbReference>
<dbReference type="InterPro" id="IPR013780">
    <property type="entry name" value="Glyco_hydro_b"/>
</dbReference>
<dbReference type="GO" id="GO:0004559">
    <property type="term" value="F:alpha-mannosidase activity"/>
    <property type="evidence" value="ECO:0007669"/>
    <property type="project" value="TreeGrafter"/>
</dbReference>
<dbReference type="Proteomes" id="UP001139347">
    <property type="component" value="Unassembled WGS sequence"/>
</dbReference>
<protein>
    <recommendedName>
        <fullName evidence="3">Glycosyl hydrolase family 38 C-terminal domain-containing protein</fullName>
    </recommendedName>
</protein>
<reference evidence="1" key="1">
    <citation type="submission" date="2022-04" db="EMBL/GenBank/DDBJ databases">
        <title>Paenibacillus mangrovi sp. nov., a novel endophytic bacterium isolated from bark of Kandelia candel.</title>
        <authorList>
            <person name="Tuo L."/>
        </authorList>
    </citation>
    <scope>NUCLEOTIDE SEQUENCE</scope>
    <source>
        <strain evidence="1">KQZ6P-2</strain>
    </source>
</reference>
<dbReference type="PANTHER" id="PTHR46017">
    <property type="entry name" value="ALPHA-MANNOSIDASE 2C1"/>
    <property type="match status" value="1"/>
</dbReference>
<keyword evidence="2" id="KW-1185">Reference proteome</keyword>
<dbReference type="SUPFAM" id="SSF74650">
    <property type="entry name" value="Galactose mutarotase-like"/>
    <property type="match status" value="1"/>
</dbReference>
<dbReference type="GO" id="GO:0030246">
    <property type="term" value="F:carbohydrate binding"/>
    <property type="evidence" value="ECO:0007669"/>
    <property type="project" value="InterPro"/>
</dbReference>
<dbReference type="AlphaFoldDB" id="A0A9X1WMY6"/>
<dbReference type="EMBL" id="JALIRP010000004">
    <property type="protein sequence ID" value="MCJ8012207.1"/>
    <property type="molecule type" value="Genomic_DNA"/>
</dbReference>
<evidence type="ECO:0000313" key="1">
    <source>
        <dbReference type="EMBL" id="MCJ8012207.1"/>
    </source>
</evidence>
<dbReference type="InterPro" id="IPR011013">
    <property type="entry name" value="Gal_mutarotase_sf_dom"/>
</dbReference>
<proteinExistence type="predicted"/>
<dbReference type="GO" id="GO:0009313">
    <property type="term" value="P:oligosaccharide catabolic process"/>
    <property type="evidence" value="ECO:0007669"/>
    <property type="project" value="TreeGrafter"/>
</dbReference>
<accession>A0A9X1WMY6</accession>
<comment type="caution">
    <text evidence="1">The sequence shown here is derived from an EMBL/GenBank/DDBJ whole genome shotgun (WGS) entry which is preliminary data.</text>
</comment>
<dbReference type="PANTHER" id="PTHR46017:SF1">
    <property type="entry name" value="ALPHA-MANNOSIDASE 2C1"/>
    <property type="match status" value="1"/>
</dbReference>
<gene>
    <name evidence="1" type="ORF">MUG84_10710</name>
</gene>
<dbReference type="RefSeq" id="WP_244724999.1">
    <property type="nucleotide sequence ID" value="NZ_JALIRP010000004.1"/>
</dbReference>
<dbReference type="Gene3D" id="2.70.98.30">
    <property type="entry name" value="Golgi alpha-mannosidase II, domain 4"/>
    <property type="match status" value="1"/>
</dbReference>
<sequence>MGTMDDFVASILADKPELPVVRGEMPDSWIHGIMCDPKGIQTSRTVHPQLAASEALNTQLGIWGVPQPSVANDVARAYENILLYGEHTWGISPNIKQYGDDFSNADPELVARLEASWEDKTDYIRTAANITSTISNANLKALAENVNTVQGDIIVYNPLPWTRSGVVAVESKNDVFSLIDNSDGEEIFGKWSDSQFVFFAKNVPACGYKTYTHKANTKCEPGPSQAGNSLENEFFKIILDPSTGSIASLIDKRSGREWVDSSATHKLGQYHNERFTFEQTLNYTMTYQMDRAKDWPHPGMHKGGMISEKQVPYRAASCAKGIVRMGLNSATIECPADPTNHMPATVLKITLDDHQPYIDLELTIQNKEKDNWPEADWLCLPFKVATPQFHVHRQLGVMNPVTDILPGANRDLFSVGHGVTITDAGGAGIAVCPLDHPLVSLDRPGCWKFSKDATEFTPKEPVVYLNLYNNQWNTNFRYWYPGTWSSRVRLWTFDTKMPTDAVIATPALEARNPLMVTTATGIGKTLPAKQTGVSVSRKGILLTAFGPNPDGDDTLLRVWEQAGVSGKLTVTLPVSAKFSTAMPVNLRGEKVGELLEIKDSQLTFDLNGYAPASFILK</sequence>
<organism evidence="1 2">
    <name type="scientific">Paenibacillus mangrovi</name>
    <dbReference type="NCBI Taxonomy" id="2931978"/>
    <lineage>
        <taxon>Bacteria</taxon>
        <taxon>Bacillati</taxon>
        <taxon>Bacillota</taxon>
        <taxon>Bacilli</taxon>
        <taxon>Bacillales</taxon>
        <taxon>Paenibacillaceae</taxon>
        <taxon>Paenibacillus</taxon>
    </lineage>
</organism>
<name>A0A9X1WMY6_9BACL</name>